<dbReference type="Gene3D" id="3.30.70.1290">
    <property type="entry name" value="Transposase IS200-like"/>
    <property type="match status" value="1"/>
</dbReference>
<evidence type="ECO:0000313" key="4">
    <source>
        <dbReference type="Proteomes" id="UP001596514"/>
    </source>
</evidence>
<feature type="domain" description="Transposase IS200-like" evidence="2">
    <location>
        <begin position="58"/>
        <end position="164"/>
    </location>
</feature>
<comment type="caution">
    <text evidence="3">The sequence shown here is derived from an EMBL/GenBank/DDBJ whole genome shotgun (WGS) entry which is preliminary data.</text>
</comment>
<dbReference type="EMBL" id="JBHTEE010000001">
    <property type="protein sequence ID" value="MFC7599668.1"/>
    <property type="molecule type" value="Genomic_DNA"/>
</dbReference>
<feature type="region of interest" description="Disordered" evidence="1">
    <location>
        <begin position="164"/>
        <end position="199"/>
    </location>
</feature>
<sequence length="199" mass="21294">MRKVASSAAACSGVGRSLTCTTSFTTPKLSFGPCHRDRNPTCAGAGAEPLSARCAYSVFTPGYRCGVFTGAPPRRCEEIMIEVCGLLSSTASTTMSACSSAARPRVVLAALVDSLKGVSARLLRKEYPAVRRYLRGGRLRSPSYVAASRGGALLRLVKKYIENQERPDQRPDVHNPRTGKRFLPGVNARGSSLDNAEAR</sequence>
<gene>
    <name evidence="3" type="ORF">ACFQVD_06045</name>
</gene>
<dbReference type="RefSeq" id="WP_386274269.1">
    <property type="nucleotide sequence ID" value="NZ_JBHSIJ010000002.1"/>
</dbReference>
<organism evidence="3 4">
    <name type="scientific">Streptosporangium amethystogenes subsp. fukuiense</name>
    <dbReference type="NCBI Taxonomy" id="698418"/>
    <lineage>
        <taxon>Bacteria</taxon>
        <taxon>Bacillati</taxon>
        <taxon>Actinomycetota</taxon>
        <taxon>Actinomycetes</taxon>
        <taxon>Streptosporangiales</taxon>
        <taxon>Streptosporangiaceae</taxon>
        <taxon>Streptosporangium</taxon>
    </lineage>
</organism>
<dbReference type="Pfam" id="PF01797">
    <property type="entry name" value="Y1_Tnp"/>
    <property type="match status" value="1"/>
</dbReference>
<feature type="compositionally biased region" description="Polar residues" evidence="1">
    <location>
        <begin position="189"/>
        <end position="199"/>
    </location>
</feature>
<name>A0ABW2SUL9_9ACTN</name>
<dbReference type="Proteomes" id="UP001596514">
    <property type="component" value="Unassembled WGS sequence"/>
</dbReference>
<keyword evidence="4" id="KW-1185">Reference proteome</keyword>
<evidence type="ECO:0000259" key="2">
    <source>
        <dbReference type="Pfam" id="PF01797"/>
    </source>
</evidence>
<dbReference type="InterPro" id="IPR036515">
    <property type="entry name" value="Transposase_17_sf"/>
</dbReference>
<evidence type="ECO:0000313" key="3">
    <source>
        <dbReference type="EMBL" id="MFC7599668.1"/>
    </source>
</evidence>
<evidence type="ECO:0000256" key="1">
    <source>
        <dbReference type="SAM" id="MobiDB-lite"/>
    </source>
</evidence>
<feature type="compositionally biased region" description="Basic and acidic residues" evidence="1">
    <location>
        <begin position="164"/>
        <end position="175"/>
    </location>
</feature>
<dbReference type="SUPFAM" id="SSF143422">
    <property type="entry name" value="Transposase IS200-like"/>
    <property type="match status" value="1"/>
</dbReference>
<dbReference type="InterPro" id="IPR002686">
    <property type="entry name" value="Transposase_17"/>
</dbReference>
<proteinExistence type="predicted"/>
<accession>A0ABW2SUL9</accession>
<protein>
    <submittedName>
        <fullName evidence="3">Transposase</fullName>
    </submittedName>
</protein>
<reference evidence="4" key="1">
    <citation type="journal article" date="2019" name="Int. J. Syst. Evol. Microbiol.">
        <title>The Global Catalogue of Microorganisms (GCM) 10K type strain sequencing project: providing services to taxonomists for standard genome sequencing and annotation.</title>
        <authorList>
            <consortium name="The Broad Institute Genomics Platform"/>
            <consortium name="The Broad Institute Genome Sequencing Center for Infectious Disease"/>
            <person name="Wu L."/>
            <person name="Ma J."/>
        </authorList>
    </citation>
    <scope>NUCLEOTIDE SEQUENCE [LARGE SCALE GENOMIC DNA]</scope>
    <source>
        <strain evidence="4">JCM 10083</strain>
    </source>
</reference>